<sequence>MRRQGHEPSLAQLLAHGRGLAHAPRVPQRPIDRHARACALARRDQPTAIGRVGVHERVGCRVVALTWVAEHRGDRREAHEQLEFVRAAELVERDEARDLGREHGPHLGGALADHEAIVEDPGAVDDARQRAVVGASVVEQASDLLAARDVAALVVHAQPGSAELVEGPALALTERRAPAQDHARAVGRRGDLLGHDQPERPGPAGHQIDPTVAPRRRGLGVRAELGQARDLAPALAVAHVGLELGRLGLGHQPIRESLADGPVEAIEQLRAQQPILAPGAVEHAHDRAETGEALALERRLGIPEQHDLQQLGLAEAPAHEQPTDTLEHRLDRGGALLVERAGPELDELAAHGRRQGRAQLGPRARRAVPEGHHAMGREGLAEPTPERAGDPLRTQQHQLGAVHRRERRRGCQRGPGWRGPVRVDVELDPAALAGEGVARQAHPPTLALLRELPAHARTADPGAQQPLGLATLGPRGQLRVQRSTRPRARGRRPAPHQPRPVQPTRGHGCEQRPRLGHRARRKREALAQGHAPDLEGPGDVVQLLGLQGREPSLEAPGELDELGLALGREHEQRRATQASRRGRATLGHVLADHDVRVGASAAKARHAGDPRPGARDAVDPQRRSLPWLEALNHAQRGALEVDVGVELGRVETRDDLAVLELEQDLGHRRDPGRALAVADVRLDRSDRAVVRGPARVAKCLAQARDLDRIAERGPRAVGFEVAQRPRIDARALERRDDHLALGGRGRDRVARGSSAMVERRPGDDPVDMVAVGERLGERLEQDRAHALPRHVAVAADTEAATAPVVGQELALTEDHVLVGVQAEVDPAGQRGLALPAGDRLAGQVDRRERRRAHGVHGHARPVEVIEIGHAVGDGRRAAPQRDLLPPPLGLGPEQRVLLVHDRDEHPDGAAERVAGVARVLERVVSTLEKDPLLGIEVLGLELGDLEEQRIKAIDLVEEPAPLTGRVALALGVALVVPALGRDLADAVATFAEVGPERVEVGSLGVAAAKPDDRDLGP</sequence>
<protein>
    <submittedName>
        <fullName evidence="2">Uncharacterized protein</fullName>
    </submittedName>
</protein>
<feature type="compositionally biased region" description="Basic residues" evidence="1">
    <location>
        <begin position="482"/>
        <end position="494"/>
    </location>
</feature>
<organism evidence="2 3">
    <name type="scientific">Enhygromyxa salina</name>
    <dbReference type="NCBI Taxonomy" id="215803"/>
    <lineage>
        <taxon>Bacteria</taxon>
        <taxon>Pseudomonadati</taxon>
        <taxon>Myxococcota</taxon>
        <taxon>Polyangia</taxon>
        <taxon>Nannocystales</taxon>
        <taxon>Nannocystaceae</taxon>
        <taxon>Enhygromyxa</taxon>
    </lineage>
</organism>
<feature type="compositionally biased region" description="Basic and acidic residues" evidence="1">
    <location>
        <begin position="367"/>
        <end position="390"/>
    </location>
</feature>
<evidence type="ECO:0000313" key="3">
    <source>
        <dbReference type="Proteomes" id="UP000238823"/>
    </source>
</evidence>
<proteinExistence type="predicted"/>
<reference evidence="2 3" key="1">
    <citation type="submission" date="2018-03" db="EMBL/GenBank/DDBJ databases">
        <title>Draft Genome Sequences of the Obligatory Marine Myxobacteria Enhygromyxa salina SWB007.</title>
        <authorList>
            <person name="Poehlein A."/>
            <person name="Moghaddam J.A."/>
            <person name="Harms H."/>
            <person name="Alanjari M."/>
            <person name="Koenig G.M."/>
            <person name="Daniel R."/>
            <person name="Schaeberle T.F."/>
        </authorList>
    </citation>
    <scope>NUCLEOTIDE SEQUENCE [LARGE SCALE GENOMIC DNA]</scope>
    <source>
        <strain evidence="2 3">SWB007</strain>
    </source>
</reference>
<comment type="caution">
    <text evidence="2">The sequence shown here is derived from an EMBL/GenBank/DDBJ whole genome shotgun (WGS) entry which is preliminary data.</text>
</comment>
<feature type="region of interest" description="Disordered" evidence="1">
    <location>
        <begin position="743"/>
        <end position="767"/>
    </location>
</feature>
<evidence type="ECO:0000256" key="1">
    <source>
        <dbReference type="SAM" id="MobiDB-lite"/>
    </source>
</evidence>
<name>A0A2S9XZ42_9BACT</name>
<evidence type="ECO:0000313" key="2">
    <source>
        <dbReference type="EMBL" id="PRP98125.1"/>
    </source>
</evidence>
<accession>A0A2S9XZ42</accession>
<dbReference type="AntiFam" id="ANF00248">
    <property type="entry name" value="Shadow ORF (opposite ppsD)"/>
</dbReference>
<feature type="compositionally biased region" description="Basic residues" evidence="1">
    <location>
        <begin position="402"/>
        <end position="411"/>
    </location>
</feature>
<dbReference type="EMBL" id="PVNL01000126">
    <property type="protein sequence ID" value="PRP98125.1"/>
    <property type="molecule type" value="Genomic_DNA"/>
</dbReference>
<feature type="compositionally biased region" description="Basic residues" evidence="1">
    <location>
        <begin position="514"/>
        <end position="523"/>
    </location>
</feature>
<dbReference type="AlphaFoldDB" id="A0A2S9XZ42"/>
<feature type="region of interest" description="Disordered" evidence="1">
    <location>
        <begin position="191"/>
        <end position="212"/>
    </location>
</feature>
<feature type="region of interest" description="Disordered" evidence="1">
    <location>
        <begin position="350"/>
        <end position="420"/>
    </location>
</feature>
<gene>
    <name evidence="2" type="ORF">ENSA7_66220</name>
</gene>
<dbReference type="Proteomes" id="UP000238823">
    <property type="component" value="Unassembled WGS sequence"/>
</dbReference>
<feature type="region of interest" description="Disordered" evidence="1">
    <location>
        <begin position="459"/>
        <end position="539"/>
    </location>
</feature>